<dbReference type="CDD" id="cd00609">
    <property type="entry name" value="AAT_like"/>
    <property type="match status" value="1"/>
</dbReference>
<protein>
    <recommendedName>
        <fullName evidence="2">cysteine-S-conjugate beta-lyase</fullName>
        <ecNumber evidence="2">4.4.1.13</ecNumber>
    </recommendedName>
</protein>
<organism evidence="7 8">
    <name type="scientific">Ureibacillus massiliensis 4400831 = CIP 108448 = CCUG 49529</name>
    <dbReference type="NCBI Taxonomy" id="1211035"/>
    <lineage>
        <taxon>Bacteria</taxon>
        <taxon>Bacillati</taxon>
        <taxon>Bacillota</taxon>
        <taxon>Bacilli</taxon>
        <taxon>Bacillales</taxon>
        <taxon>Caryophanaceae</taxon>
        <taxon>Ureibacillus</taxon>
    </lineage>
</organism>
<dbReference type="InterPro" id="IPR015421">
    <property type="entry name" value="PyrdxlP-dep_Trfase_major"/>
</dbReference>
<evidence type="ECO:0000259" key="6">
    <source>
        <dbReference type="Pfam" id="PF00155"/>
    </source>
</evidence>
<dbReference type="AlphaFoldDB" id="A0A0A3J7F3"/>
<dbReference type="EMBL" id="JPVQ01000005">
    <property type="protein sequence ID" value="KGR91690.1"/>
    <property type="molecule type" value="Genomic_DNA"/>
</dbReference>
<accession>A0A0A3J7F3</accession>
<dbReference type="Gene3D" id="3.40.640.10">
    <property type="entry name" value="Type I PLP-dependent aspartate aminotransferase-like (Major domain)"/>
    <property type="match status" value="1"/>
</dbReference>
<dbReference type="InterPro" id="IPR004839">
    <property type="entry name" value="Aminotransferase_I/II_large"/>
</dbReference>
<gene>
    <name evidence="7" type="ORF">CD30_05110</name>
</gene>
<evidence type="ECO:0000256" key="4">
    <source>
        <dbReference type="ARBA" id="ARBA00023239"/>
    </source>
</evidence>
<dbReference type="GO" id="GO:0047804">
    <property type="term" value="F:cysteine-S-conjugate beta-lyase activity"/>
    <property type="evidence" value="ECO:0007669"/>
    <property type="project" value="UniProtKB-EC"/>
</dbReference>
<dbReference type="Gene3D" id="3.90.1150.10">
    <property type="entry name" value="Aspartate Aminotransferase, domain 1"/>
    <property type="match status" value="1"/>
</dbReference>
<reference evidence="7 8" key="1">
    <citation type="submission" date="2014-02" db="EMBL/GenBank/DDBJ databases">
        <title>Draft genome sequence of Lysinibacillus massiliensis CCUG 49529.</title>
        <authorList>
            <person name="Zhang F."/>
            <person name="Wang G."/>
            <person name="Zhang L."/>
        </authorList>
    </citation>
    <scope>NUCLEOTIDE SEQUENCE [LARGE SCALE GENOMIC DNA]</scope>
    <source>
        <strain evidence="7 8">CCUG 49529</strain>
    </source>
</reference>
<dbReference type="SUPFAM" id="SSF53383">
    <property type="entry name" value="PLP-dependent transferases"/>
    <property type="match status" value="1"/>
</dbReference>
<evidence type="ECO:0000256" key="3">
    <source>
        <dbReference type="ARBA" id="ARBA00022898"/>
    </source>
</evidence>
<evidence type="ECO:0000313" key="8">
    <source>
        <dbReference type="Proteomes" id="UP000030595"/>
    </source>
</evidence>
<dbReference type="InterPro" id="IPR027619">
    <property type="entry name" value="C-S_lyase_PatB-like"/>
</dbReference>
<dbReference type="RefSeq" id="WP_036173260.1">
    <property type="nucleotide sequence ID" value="NZ_AVCZ01000005.1"/>
</dbReference>
<name>A0A0A3J7F3_9BACL</name>
<sequence>MSINFDELYNRKNTNSLKWDLFKERYKAQYNLTDVDDILPMWVADMDFAIPQVITEAIKERLNHPIFGYSYVSDSCKQSIQNWFKRKHDWDIDAKSILFHQGVVPAMATIIETFSNPGDKICISTPVYPAFFSIPRAQKREVVTCDLIAKDNGYEYDFVALEETFKNDVKIYVLCNPHNPGGVVWSKEDVETIVQLCIKYDVLLISDEIHADIVFDGYKHIPSLTVKDADKAKIVTCIAPTKTFNIAGIHAAMMVAPNSDLRNKLIQNLQAHGLGELNLLAAAAVQAAYDKGDEWLEALTQYVSKNMDYVIEELNKLDGITVTKPNATYLLWIDYRKTGLSESEMMHRLLEKGKLALEPGSKYEEAGRGFLRINVACPFEIVKDGVERFKLSLS</sequence>
<keyword evidence="8" id="KW-1185">Reference proteome</keyword>
<dbReference type="InterPro" id="IPR051798">
    <property type="entry name" value="Class-II_PLP-Dep_Aminotrans"/>
</dbReference>
<dbReference type="EC" id="4.4.1.13" evidence="2"/>
<dbReference type="InterPro" id="IPR015422">
    <property type="entry name" value="PyrdxlP-dep_Trfase_small"/>
</dbReference>
<dbReference type="PANTHER" id="PTHR43525:SF1">
    <property type="entry name" value="PROTEIN MALY"/>
    <property type="match status" value="1"/>
</dbReference>
<comment type="cofactor">
    <cofactor evidence="1">
        <name>pyridoxal 5'-phosphate</name>
        <dbReference type="ChEBI" id="CHEBI:597326"/>
    </cofactor>
</comment>
<dbReference type="NCBIfam" id="TIGR04350">
    <property type="entry name" value="C_S_lyase_PatB"/>
    <property type="match status" value="1"/>
</dbReference>
<evidence type="ECO:0000256" key="2">
    <source>
        <dbReference type="ARBA" id="ARBA00012224"/>
    </source>
</evidence>
<dbReference type="Pfam" id="PF00155">
    <property type="entry name" value="Aminotran_1_2"/>
    <property type="match status" value="1"/>
</dbReference>
<feature type="domain" description="Aminotransferase class I/classII large" evidence="6">
    <location>
        <begin position="44"/>
        <end position="380"/>
    </location>
</feature>
<dbReference type="eggNOG" id="COG1168">
    <property type="taxonomic scope" value="Bacteria"/>
</dbReference>
<evidence type="ECO:0000313" key="7">
    <source>
        <dbReference type="EMBL" id="KGR91690.1"/>
    </source>
</evidence>
<dbReference type="OrthoDB" id="9802872at2"/>
<dbReference type="InterPro" id="IPR015424">
    <property type="entry name" value="PyrdxlP-dep_Trfase"/>
</dbReference>
<keyword evidence="3" id="KW-0663">Pyridoxal phosphate</keyword>
<comment type="caution">
    <text evidence="7">The sequence shown here is derived from an EMBL/GenBank/DDBJ whole genome shotgun (WGS) entry which is preliminary data.</text>
</comment>
<comment type="similarity">
    <text evidence="5">Belongs to the class-II pyridoxal-phosphate-dependent aminotransferase family. MalY/PatB cystathionine beta-lyase subfamily.</text>
</comment>
<dbReference type="GO" id="GO:0030170">
    <property type="term" value="F:pyridoxal phosphate binding"/>
    <property type="evidence" value="ECO:0007669"/>
    <property type="project" value="InterPro"/>
</dbReference>
<dbReference type="PANTHER" id="PTHR43525">
    <property type="entry name" value="PROTEIN MALY"/>
    <property type="match status" value="1"/>
</dbReference>
<keyword evidence="4" id="KW-0456">Lyase</keyword>
<evidence type="ECO:0000256" key="1">
    <source>
        <dbReference type="ARBA" id="ARBA00001933"/>
    </source>
</evidence>
<evidence type="ECO:0000256" key="5">
    <source>
        <dbReference type="ARBA" id="ARBA00037974"/>
    </source>
</evidence>
<proteinExistence type="inferred from homology"/>
<dbReference type="Proteomes" id="UP000030595">
    <property type="component" value="Unassembled WGS sequence"/>
</dbReference>